<keyword evidence="2" id="KW-0812">Transmembrane</keyword>
<evidence type="ECO:0000256" key="1">
    <source>
        <dbReference type="SAM" id="MobiDB-lite"/>
    </source>
</evidence>
<feature type="transmembrane region" description="Helical" evidence="2">
    <location>
        <begin position="14"/>
        <end position="32"/>
    </location>
</feature>
<dbReference type="Pfam" id="PF09551">
    <property type="entry name" value="Spore_II_R"/>
    <property type="match status" value="1"/>
</dbReference>
<dbReference type="InterPro" id="IPR014202">
    <property type="entry name" value="Spore_II_R"/>
</dbReference>
<sequence length="277" mass="30509">MFQDQQKQDRLRSLVKNTAIIFCIMFMLAMTWEAQKTDAAVAGGPIPQDSIRLRILANSDNPDDQLVKRQIRDRVVDQMNSWVQDLENPQSLDDARETIRRHLPELNDLVGKELEKKGIGYDYQVELGVVPFPTKLYGGTLYPAGNYEALRITLGAGKGQNWWCVLFPPLCFIDAGSGDAVAEPAAAKAETGKGKGDAEAGKATRKNVQAKNTPKSEAHASRLISGPQEQTAYSPAKAKGQTPGAEGLTPAKASEPEVRFFLWDLFEGIIGWFKSLF</sequence>
<dbReference type="AlphaFoldDB" id="A0A919YEL4"/>
<evidence type="ECO:0008006" key="5">
    <source>
        <dbReference type="Google" id="ProtNLM"/>
    </source>
</evidence>
<proteinExistence type="predicted"/>
<accession>A0A919YEL4</accession>
<protein>
    <recommendedName>
        <fullName evidence="5">Stage II sporulation protein R</fullName>
    </recommendedName>
</protein>
<evidence type="ECO:0000313" key="4">
    <source>
        <dbReference type="Proteomes" id="UP000682811"/>
    </source>
</evidence>
<comment type="caution">
    <text evidence="3">The sequence shown here is derived from an EMBL/GenBank/DDBJ whole genome shotgun (WGS) entry which is preliminary data.</text>
</comment>
<dbReference type="EMBL" id="BORT01000030">
    <property type="protein sequence ID" value="GIO50256.1"/>
    <property type="molecule type" value="Genomic_DNA"/>
</dbReference>
<feature type="region of interest" description="Disordered" evidence="1">
    <location>
        <begin position="188"/>
        <end position="250"/>
    </location>
</feature>
<dbReference type="NCBIfam" id="TIGR02837">
    <property type="entry name" value="spore_II_R"/>
    <property type="match status" value="1"/>
</dbReference>
<gene>
    <name evidence="3" type="ORF">J34TS1_50210</name>
</gene>
<keyword evidence="4" id="KW-1185">Reference proteome</keyword>
<keyword evidence="2" id="KW-0472">Membrane</keyword>
<reference evidence="3 4" key="1">
    <citation type="submission" date="2021-03" db="EMBL/GenBank/DDBJ databases">
        <title>Antimicrobial resistance genes in bacteria isolated from Japanese honey, and their potential for conferring macrolide and lincosamide resistance in the American foulbrood pathogen Paenibacillus larvae.</title>
        <authorList>
            <person name="Okamoto M."/>
            <person name="Kumagai M."/>
            <person name="Kanamori H."/>
            <person name="Takamatsu D."/>
        </authorList>
    </citation>
    <scope>NUCLEOTIDE SEQUENCE [LARGE SCALE GENOMIC DNA]</scope>
    <source>
        <strain evidence="3 4">J34TS1</strain>
    </source>
</reference>
<evidence type="ECO:0000313" key="3">
    <source>
        <dbReference type="EMBL" id="GIO50256.1"/>
    </source>
</evidence>
<evidence type="ECO:0000256" key="2">
    <source>
        <dbReference type="SAM" id="Phobius"/>
    </source>
</evidence>
<dbReference type="RefSeq" id="WP_212980519.1">
    <property type="nucleotide sequence ID" value="NZ_AP025343.1"/>
</dbReference>
<keyword evidence="2" id="KW-1133">Transmembrane helix</keyword>
<name>A0A919YEL4_9BACL</name>
<dbReference type="Proteomes" id="UP000682811">
    <property type="component" value="Unassembled WGS sequence"/>
</dbReference>
<feature type="compositionally biased region" description="Basic and acidic residues" evidence="1">
    <location>
        <begin position="190"/>
        <end position="202"/>
    </location>
</feature>
<organism evidence="3 4">
    <name type="scientific">Paenibacillus azoreducens</name>
    <dbReference type="NCBI Taxonomy" id="116718"/>
    <lineage>
        <taxon>Bacteria</taxon>
        <taxon>Bacillati</taxon>
        <taxon>Bacillota</taxon>
        <taxon>Bacilli</taxon>
        <taxon>Bacillales</taxon>
        <taxon>Paenibacillaceae</taxon>
        <taxon>Paenibacillus</taxon>
    </lineage>
</organism>